<feature type="domain" description="N-acetyltransferase" evidence="1">
    <location>
        <begin position="10"/>
        <end position="175"/>
    </location>
</feature>
<dbReference type="eggNOG" id="COG1670">
    <property type="taxonomic scope" value="Bacteria"/>
</dbReference>
<evidence type="ECO:0000259" key="1">
    <source>
        <dbReference type="PROSITE" id="PS51186"/>
    </source>
</evidence>
<reference evidence="2 3" key="1">
    <citation type="submission" date="2010-12" db="EMBL/GenBank/DDBJ databases">
        <title>The Genome Sequence of Coprobacillus sp. strain 29_1.</title>
        <authorList>
            <consortium name="The Broad Institute Genome Sequencing Platform"/>
            <person name="Earl A."/>
            <person name="Ward D."/>
            <person name="Feldgarden M."/>
            <person name="Gevers D."/>
            <person name="Daigneault M."/>
            <person name="Sibley C.D."/>
            <person name="White A."/>
            <person name="Strauss J."/>
            <person name="Allen-Vercoe E."/>
            <person name="Young S.K."/>
            <person name="Zeng Q."/>
            <person name="Gargeya S."/>
            <person name="Fitzgerald M."/>
            <person name="Haas B."/>
            <person name="Abouelleil A."/>
            <person name="Alvarado L."/>
            <person name="Arachchi H.M."/>
            <person name="Berlin A."/>
            <person name="Brown A."/>
            <person name="Chapman S.B."/>
            <person name="Chen Z."/>
            <person name="Dunbar C."/>
            <person name="Freedman E."/>
            <person name="Gearin G."/>
            <person name="Gellesch M."/>
            <person name="Goldberg J."/>
            <person name="Griggs A."/>
            <person name="Gujja S."/>
            <person name="Heilman E."/>
            <person name="Heiman D."/>
            <person name="Howarth C."/>
            <person name="Larson L."/>
            <person name="Lui A."/>
            <person name="MacDonald P.J.P."/>
            <person name="Mehta T."/>
            <person name="Montmayeur A."/>
            <person name="Murphy C."/>
            <person name="Neiman D."/>
            <person name="Pearson M."/>
            <person name="Priest M."/>
            <person name="Roberts A."/>
            <person name="Saif S."/>
            <person name="Shea T."/>
            <person name="Shenoy N."/>
            <person name="Sisk P."/>
            <person name="Stolte C."/>
            <person name="Sykes S."/>
            <person name="White J."/>
            <person name="Yandava C."/>
            <person name="Nusbaum C."/>
            <person name="Birren B."/>
        </authorList>
    </citation>
    <scope>NUCLEOTIDE SEQUENCE [LARGE SCALE GENOMIC DNA]</scope>
    <source>
        <strain evidence="2 3">29_1</strain>
    </source>
</reference>
<dbReference type="PANTHER" id="PTHR43415:SF3">
    <property type="entry name" value="GNAT-FAMILY ACETYLTRANSFERASE"/>
    <property type="match status" value="1"/>
</dbReference>
<dbReference type="Proteomes" id="UP000003157">
    <property type="component" value="Unassembled WGS sequence"/>
</dbReference>
<dbReference type="PANTHER" id="PTHR43415">
    <property type="entry name" value="SPERMIDINE N(1)-ACETYLTRANSFERASE"/>
    <property type="match status" value="1"/>
</dbReference>
<organism evidence="2 3">
    <name type="scientific">Coprobacillus cateniformis</name>
    <dbReference type="NCBI Taxonomy" id="100884"/>
    <lineage>
        <taxon>Bacteria</taxon>
        <taxon>Bacillati</taxon>
        <taxon>Bacillota</taxon>
        <taxon>Erysipelotrichia</taxon>
        <taxon>Erysipelotrichales</taxon>
        <taxon>Coprobacillaceae</taxon>
        <taxon>Coprobacillus</taxon>
    </lineage>
</organism>
<dbReference type="GO" id="GO:0016747">
    <property type="term" value="F:acyltransferase activity, transferring groups other than amino-acyl groups"/>
    <property type="evidence" value="ECO:0007669"/>
    <property type="project" value="InterPro"/>
</dbReference>
<dbReference type="InterPro" id="IPR016181">
    <property type="entry name" value="Acyl_CoA_acyltransferase"/>
</dbReference>
<dbReference type="PROSITE" id="PS51186">
    <property type="entry name" value="GNAT"/>
    <property type="match status" value="1"/>
</dbReference>
<dbReference type="AlphaFoldDB" id="E7GCA1"/>
<dbReference type="RefSeq" id="WP_008789481.1">
    <property type="nucleotide sequence ID" value="NZ_AKCB01000001.1"/>
</dbReference>
<dbReference type="EMBL" id="ADKX01000039">
    <property type="protein sequence ID" value="EFW04110.1"/>
    <property type="molecule type" value="Genomic_DNA"/>
</dbReference>
<dbReference type="STRING" id="100884.GCA_000269565_00043"/>
<evidence type="ECO:0000313" key="3">
    <source>
        <dbReference type="Proteomes" id="UP000003157"/>
    </source>
</evidence>
<sequence>MRTEWSKAGYKLRLAQKQDAEPYFRNNFNPLDSETARLTGSQKHFELDKVISFFYQCLDASDRYDFMIISPEGKIIGESVINEIDNDLRSANFRICLFHPTDYGKGIGTWALEKTRDFAFQELHLHRLELNVFSFNVRAIKAYKHAGFRQEGILKDAIKDGDKYADNILMAILEDEWKSCK</sequence>
<dbReference type="InterPro" id="IPR000182">
    <property type="entry name" value="GNAT_dom"/>
</dbReference>
<evidence type="ECO:0000313" key="2">
    <source>
        <dbReference type="EMBL" id="EFW04110.1"/>
    </source>
</evidence>
<protein>
    <submittedName>
        <fullName evidence="2">GNAT family Acetyltransferase</fullName>
    </submittedName>
</protein>
<proteinExistence type="predicted"/>
<dbReference type="SUPFAM" id="SSF55729">
    <property type="entry name" value="Acyl-CoA N-acyltransferases (Nat)"/>
    <property type="match status" value="1"/>
</dbReference>
<dbReference type="GeneID" id="78227981"/>
<comment type="caution">
    <text evidence="2">The sequence shown here is derived from an EMBL/GenBank/DDBJ whole genome shotgun (WGS) entry which is preliminary data.</text>
</comment>
<dbReference type="Gene3D" id="3.40.630.30">
    <property type="match status" value="1"/>
</dbReference>
<dbReference type="HOGENOM" id="CLU_013985_3_2_9"/>
<accession>E7GCA1</accession>
<dbReference type="Pfam" id="PF13302">
    <property type="entry name" value="Acetyltransf_3"/>
    <property type="match status" value="1"/>
</dbReference>
<keyword evidence="3" id="KW-1185">Reference proteome</keyword>
<gene>
    <name evidence="2" type="ORF">HMPREF9488_02393</name>
</gene>
<keyword evidence="2" id="KW-0808">Transferase</keyword>
<dbReference type="OrthoDB" id="9795206at2"/>
<name>E7GCA1_9FIRM</name>